<comment type="caution">
    <text evidence="3">The sequence shown here is derived from an EMBL/GenBank/DDBJ whole genome shotgun (WGS) entry which is preliminary data.</text>
</comment>
<reference evidence="3 4" key="1">
    <citation type="submission" date="2023-09" db="EMBL/GenBank/DDBJ databases">
        <authorList>
            <person name="Rey-Velasco X."/>
        </authorList>
    </citation>
    <scope>NUCLEOTIDE SEQUENCE [LARGE SCALE GENOMIC DNA]</scope>
    <source>
        <strain evidence="3 4">F394</strain>
    </source>
</reference>
<gene>
    <name evidence="3" type="ORF">RM540_01530</name>
</gene>
<dbReference type="Proteomes" id="UP001267426">
    <property type="component" value="Unassembled WGS sequence"/>
</dbReference>
<sequence>MRRALPWLVIGGVVLALVLIEAFRARPYDSRLRAERSGVEPFDAEVFYRLLPAWLGAPVEPVDRPPFERLADTTLTGTLYLFLTDSFEPDEAESDRLLAFARRGNTVLAVAQDFGGPFSFALSGEDSTAVDGLDTAYADLFGFGDLAATDVLYLPSVARGRAYAFPTAVAAAPLVGIDSSTTSLVATNELGEPVAVVVRVGAGRVVLSSAPLAFTNAALAGEGDAAAWVGGVLGAAPAPERVLWDGFYKPLRSRAGSRLGVATRVPGLRWALALALLGAFLLVAFRGRRWQRAIPVVAPPPNAQREFARVLGRLHFEDGDTQWLARRKALAFEDALRTRLGIADADLSDGTARRAAARAGVDEADALALFARLRTLRADPSPEPARLLRADRDVQDFLARADLGAARSGAARSGAARAGRGR</sequence>
<keyword evidence="1" id="KW-1133">Transmembrane helix</keyword>
<keyword evidence="4" id="KW-1185">Reference proteome</keyword>
<dbReference type="RefSeq" id="WP_311661501.1">
    <property type="nucleotide sequence ID" value="NZ_JAVRHT010000002.1"/>
</dbReference>
<dbReference type="InterPro" id="IPR025646">
    <property type="entry name" value="DUF4350"/>
</dbReference>
<evidence type="ECO:0000259" key="2">
    <source>
        <dbReference type="Pfam" id="PF14258"/>
    </source>
</evidence>
<feature type="domain" description="DUF4350" evidence="2">
    <location>
        <begin position="45"/>
        <end position="228"/>
    </location>
</feature>
<name>A0ABU3BMA2_9BACT</name>
<keyword evidence="1" id="KW-0472">Membrane</keyword>
<dbReference type="EMBL" id="JAVRHT010000002">
    <property type="protein sequence ID" value="MDT0630414.1"/>
    <property type="molecule type" value="Genomic_DNA"/>
</dbReference>
<organism evidence="3 4">
    <name type="scientific">Rubrivirga litoralis</name>
    <dbReference type="NCBI Taxonomy" id="3075598"/>
    <lineage>
        <taxon>Bacteria</taxon>
        <taxon>Pseudomonadati</taxon>
        <taxon>Rhodothermota</taxon>
        <taxon>Rhodothermia</taxon>
        <taxon>Rhodothermales</taxon>
        <taxon>Rubricoccaceae</taxon>
        <taxon>Rubrivirga</taxon>
    </lineage>
</organism>
<evidence type="ECO:0000313" key="3">
    <source>
        <dbReference type="EMBL" id="MDT0630414.1"/>
    </source>
</evidence>
<dbReference type="Pfam" id="PF14258">
    <property type="entry name" value="DUF4350"/>
    <property type="match status" value="1"/>
</dbReference>
<protein>
    <submittedName>
        <fullName evidence="3">DUF4350 domain-containing protein</fullName>
    </submittedName>
</protein>
<feature type="transmembrane region" description="Helical" evidence="1">
    <location>
        <begin position="267"/>
        <end position="285"/>
    </location>
</feature>
<keyword evidence="1" id="KW-0812">Transmembrane</keyword>
<evidence type="ECO:0000256" key="1">
    <source>
        <dbReference type="SAM" id="Phobius"/>
    </source>
</evidence>
<evidence type="ECO:0000313" key="4">
    <source>
        <dbReference type="Proteomes" id="UP001267426"/>
    </source>
</evidence>
<proteinExistence type="predicted"/>
<accession>A0ABU3BMA2</accession>